<dbReference type="EC" id="2.7.11.1" evidence="1"/>
<evidence type="ECO:0000259" key="4">
    <source>
        <dbReference type="PROSITE" id="PS50011"/>
    </source>
</evidence>
<dbReference type="InterPro" id="IPR011009">
    <property type="entry name" value="Kinase-like_dom_sf"/>
</dbReference>
<feature type="domain" description="Protein kinase" evidence="4">
    <location>
        <begin position="7"/>
        <end position="258"/>
    </location>
</feature>
<proteinExistence type="predicted"/>
<dbReference type="Pfam" id="PF00069">
    <property type="entry name" value="Pkinase"/>
    <property type="match status" value="1"/>
</dbReference>
<dbReference type="Gene3D" id="1.10.510.10">
    <property type="entry name" value="Transferase(Phosphotransferase) domain 1"/>
    <property type="match status" value="1"/>
</dbReference>
<dbReference type="PROSITE" id="PS00107">
    <property type="entry name" value="PROTEIN_KINASE_ATP"/>
    <property type="match status" value="1"/>
</dbReference>
<dbReference type="PROSITE" id="PS00108">
    <property type="entry name" value="PROTEIN_KINASE_ST"/>
    <property type="match status" value="1"/>
</dbReference>
<dbReference type="InterPro" id="IPR008271">
    <property type="entry name" value="Ser/Thr_kinase_AS"/>
</dbReference>
<evidence type="ECO:0000256" key="3">
    <source>
        <dbReference type="ARBA" id="ARBA00022840"/>
    </source>
</evidence>
<dbReference type="GO" id="GO:0005524">
    <property type="term" value="F:ATP binding"/>
    <property type="evidence" value="ECO:0007669"/>
    <property type="project" value="UniProtKB-KW"/>
</dbReference>
<dbReference type="AlphaFoldDB" id="A0A6C0D8Y4"/>
<evidence type="ECO:0000256" key="2">
    <source>
        <dbReference type="ARBA" id="ARBA00022741"/>
    </source>
</evidence>
<dbReference type="InterPro" id="IPR017441">
    <property type="entry name" value="Protein_kinase_ATP_BS"/>
</dbReference>
<evidence type="ECO:0000256" key="1">
    <source>
        <dbReference type="ARBA" id="ARBA00012513"/>
    </source>
</evidence>
<keyword evidence="3" id="KW-0067">ATP-binding</keyword>
<name>A0A6C0D8Y4_9ZZZZ</name>
<dbReference type="PANTHER" id="PTHR11909">
    <property type="entry name" value="CASEIN KINASE-RELATED"/>
    <property type="match status" value="1"/>
</dbReference>
<dbReference type="PROSITE" id="PS50011">
    <property type="entry name" value="PROTEIN_KINASE_DOM"/>
    <property type="match status" value="1"/>
</dbReference>
<dbReference type="InterPro" id="IPR000719">
    <property type="entry name" value="Prot_kinase_dom"/>
</dbReference>
<dbReference type="EMBL" id="MN739554">
    <property type="protein sequence ID" value="QHT12977.1"/>
    <property type="molecule type" value="Genomic_DNA"/>
</dbReference>
<dbReference type="SMART" id="SM00220">
    <property type="entry name" value="S_TKc"/>
    <property type="match status" value="1"/>
</dbReference>
<dbReference type="InterPro" id="IPR050235">
    <property type="entry name" value="CK1_Ser-Thr_kinase"/>
</dbReference>
<dbReference type="SUPFAM" id="SSF56112">
    <property type="entry name" value="Protein kinase-like (PK-like)"/>
    <property type="match status" value="1"/>
</dbReference>
<organism evidence="5">
    <name type="scientific">viral metagenome</name>
    <dbReference type="NCBI Taxonomy" id="1070528"/>
    <lineage>
        <taxon>unclassified sequences</taxon>
        <taxon>metagenomes</taxon>
        <taxon>organismal metagenomes</taxon>
    </lineage>
</organism>
<keyword evidence="2" id="KW-0547">Nucleotide-binding</keyword>
<accession>A0A6C0D8Y4</accession>
<evidence type="ECO:0000313" key="5">
    <source>
        <dbReference type="EMBL" id="QHT12977.1"/>
    </source>
</evidence>
<protein>
    <recommendedName>
        <fullName evidence="1">non-specific serine/threonine protein kinase</fullName>
        <ecNumber evidence="1">2.7.11.1</ecNumber>
    </recommendedName>
</protein>
<reference evidence="5" key="1">
    <citation type="journal article" date="2020" name="Nature">
        <title>Giant virus diversity and host interactions through global metagenomics.</title>
        <authorList>
            <person name="Schulz F."/>
            <person name="Roux S."/>
            <person name="Paez-Espino D."/>
            <person name="Jungbluth S."/>
            <person name="Walsh D.A."/>
            <person name="Denef V.J."/>
            <person name="McMahon K.D."/>
            <person name="Konstantinidis K.T."/>
            <person name="Eloe-Fadrosh E.A."/>
            <person name="Kyrpides N.C."/>
            <person name="Woyke T."/>
        </authorList>
    </citation>
    <scope>NUCLEOTIDE SEQUENCE</scope>
    <source>
        <strain evidence="5">GVMAG-M-3300023174-130</strain>
    </source>
</reference>
<sequence>MLIANKYKIIEKLGSGEFGTIFKGENIRTKEQIAIKLEPKSFETNMLKRETQIYKYLGKAEGIPTVKWFGTHEEYNYMVLPLYGDSLSCKTFSLLDVFSIGQKIIKILKYIHEKGLIHRDIKPDNFVLSQDGKDIYIIDFGLCRKYKDDTGKHIGLKTGKTIIGTLNYISVNVQNGTEPSRRDDLISLGYILLYLLNGGLPWLTKRENEILIDKKNLLKSTKIQIPEGIKKFMNYCETQYFEEEPIYDYLINLLKIEK</sequence>
<dbReference type="GO" id="GO:0004674">
    <property type="term" value="F:protein serine/threonine kinase activity"/>
    <property type="evidence" value="ECO:0007669"/>
    <property type="project" value="UniProtKB-EC"/>
</dbReference>